<dbReference type="GO" id="GO:0006508">
    <property type="term" value="P:proteolysis"/>
    <property type="evidence" value="ECO:0007669"/>
    <property type="project" value="UniProtKB-KW"/>
</dbReference>
<dbReference type="PROSITE" id="PS50240">
    <property type="entry name" value="TRYPSIN_DOM"/>
    <property type="match status" value="1"/>
</dbReference>
<dbReference type="GO" id="GO:0004252">
    <property type="term" value="F:serine-type endopeptidase activity"/>
    <property type="evidence" value="ECO:0007669"/>
    <property type="project" value="InterPro"/>
</dbReference>
<organism evidence="4 5">
    <name type="scientific">Xanthomonas sacchari</name>
    <dbReference type="NCBI Taxonomy" id="56458"/>
    <lineage>
        <taxon>Bacteria</taxon>
        <taxon>Pseudomonadati</taxon>
        <taxon>Pseudomonadota</taxon>
        <taxon>Gammaproteobacteria</taxon>
        <taxon>Lysobacterales</taxon>
        <taxon>Lysobacteraceae</taxon>
        <taxon>Xanthomonas</taxon>
    </lineage>
</organism>
<dbReference type="PANTHER" id="PTHR24260">
    <property type="match status" value="1"/>
</dbReference>
<dbReference type="RefSeq" id="WP_267094132.1">
    <property type="nucleotide sequence ID" value="NZ_CP099534.1"/>
</dbReference>
<dbReference type="InterPro" id="IPR043504">
    <property type="entry name" value="Peptidase_S1_PA_chymotrypsin"/>
</dbReference>
<dbReference type="SMART" id="SM00020">
    <property type="entry name" value="Tryp_SPc"/>
    <property type="match status" value="1"/>
</dbReference>
<dbReference type="PRINTS" id="PR00722">
    <property type="entry name" value="CHYMOTRYPSIN"/>
</dbReference>
<feature type="domain" description="Peptidase S1" evidence="3">
    <location>
        <begin position="20"/>
        <end position="278"/>
    </location>
</feature>
<dbReference type="AlphaFoldDB" id="A0AA46SYC3"/>
<reference evidence="4" key="1">
    <citation type="submission" date="2022-06" db="EMBL/GenBank/DDBJ databases">
        <title>Dynamics of rice microbiomes reveals core vertical transmitted seed endophytes.</title>
        <authorList>
            <person name="Liao K."/>
            <person name="Zhang X."/>
        </authorList>
    </citation>
    <scope>NUCLEOTIDE SEQUENCE</scope>
    <source>
        <strain evidence="4">JR3-14</strain>
    </source>
</reference>
<dbReference type="Gene3D" id="2.40.10.10">
    <property type="entry name" value="Trypsin-like serine proteases"/>
    <property type="match status" value="1"/>
</dbReference>
<dbReference type="InterPro" id="IPR051333">
    <property type="entry name" value="CLIP_Serine_Protease"/>
</dbReference>
<dbReference type="PANTHER" id="PTHR24260:SF136">
    <property type="entry name" value="GH08193P-RELATED"/>
    <property type="match status" value="1"/>
</dbReference>
<keyword evidence="4" id="KW-0378">Hydrolase</keyword>
<evidence type="ECO:0000259" key="3">
    <source>
        <dbReference type="PROSITE" id="PS50240"/>
    </source>
</evidence>
<accession>A0AA46SYC3</accession>
<dbReference type="EC" id="3.4.21.-" evidence="4"/>
<dbReference type="SUPFAM" id="SSF50494">
    <property type="entry name" value="Trypsin-like serine proteases"/>
    <property type="match status" value="1"/>
</dbReference>
<dbReference type="InterPro" id="IPR001254">
    <property type="entry name" value="Trypsin_dom"/>
</dbReference>
<dbReference type="InterPro" id="IPR001314">
    <property type="entry name" value="Peptidase_S1A"/>
</dbReference>
<name>A0AA46SYC3_9XANT</name>
<sequence length="304" mass="31974">MKWIVACCLLAIANTAGAVVVRADLEEARYRIPAAAFPALADLPGEGHGVLIAPQWVVTAAHAAPMQMPGMDQEVSIGGVAYRIRRVVLHPGYRKPPDALVQEALASRDFAKFYAFLAASDDIALIELATPVTGVAPAALYRGDGEVGMTAELIGKGATGDGNAGQDPHGAHRGVLRHAFNTIVGADPRYLSYRFDAPPAALPLEGITGSGDSGGPLLIGTGDARQLIGLASWGNYPPDHPFWATWTADRPFVQGLYGQIVHAVRVSRYLPWIEQVMSASTGDASSPTMPPAPATTTRAHDAGR</sequence>
<dbReference type="EMBL" id="CP099534">
    <property type="protein sequence ID" value="UYK90835.1"/>
    <property type="molecule type" value="Genomic_DNA"/>
</dbReference>
<protein>
    <submittedName>
        <fullName evidence="4">Trypsin-like serine protease</fullName>
        <ecNumber evidence="4">3.4.21.-</ecNumber>
    </submittedName>
</protein>
<evidence type="ECO:0000313" key="5">
    <source>
        <dbReference type="Proteomes" id="UP001164392"/>
    </source>
</evidence>
<evidence type="ECO:0000256" key="2">
    <source>
        <dbReference type="SAM" id="SignalP"/>
    </source>
</evidence>
<proteinExistence type="predicted"/>
<dbReference type="Pfam" id="PF00089">
    <property type="entry name" value="Trypsin"/>
    <property type="match status" value="1"/>
</dbReference>
<feature type="chain" id="PRO_5041431643" evidence="2">
    <location>
        <begin position="19"/>
        <end position="304"/>
    </location>
</feature>
<feature type="signal peptide" evidence="2">
    <location>
        <begin position="1"/>
        <end position="18"/>
    </location>
</feature>
<dbReference type="Proteomes" id="UP001164392">
    <property type="component" value="Chromosome"/>
</dbReference>
<keyword evidence="4" id="KW-0645">Protease</keyword>
<evidence type="ECO:0000256" key="1">
    <source>
        <dbReference type="SAM" id="MobiDB-lite"/>
    </source>
</evidence>
<evidence type="ECO:0000313" key="4">
    <source>
        <dbReference type="EMBL" id="UYK90835.1"/>
    </source>
</evidence>
<feature type="region of interest" description="Disordered" evidence="1">
    <location>
        <begin position="280"/>
        <end position="304"/>
    </location>
</feature>
<keyword evidence="2" id="KW-0732">Signal</keyword>
<gene>
    <name evidence="4" type="ORF">NG824_03915</name>
</gene>
<dbReference type="InterPro" id="IPR009003">
    <property type="entry name" value="Peptidase_S1_PA"/>
</dbReference>